<feature type="non-terminal residue" evidence="3">
    <location>
        <position position="315"/>
    </location>
</feature>
<sequence>MLASLCATLLANATTPFPGCKPGTSLSALVTSTRVALSLTLAMPANQTLAAACSRVEAGVVQQLQQVLGQGGALGAGVAAAGVGVTELGQSQCSPLVPSPPKQPPGAGGFGDGYRLPSPGEGDGASRLSPGALAGVIVGSILASILLLMLLAVLVLRSLKGPPANKGPMDLKSLYMQQQEAAAHHRQAGQQRLPLDTDGLQPGYAKPPKLGTRGFTMLVPPPYAAPAAEADEGSKARGRLGRLGTRLAVGLGIGKEGFTEAAGAAGAKLSGAKSFKHKAHAAATAAALAALTNEDRAALLAPPSGAPVRRHVFTP</sequence>
<comment type="caution">
    <text evidence="3">The sequence shown here is derived from an EMBL/GenBank/DDBJ whole genome shotgun (WGS) entry which is preliminary data.</text>
</comment>
<evidence type="ECO:0000256" key="1">
    <source>
        <dbReference type="SAM" id="MobiDB-lite"/>
    </source>
</evidence>
<protein>
    <submittedName>
        <fullName evidence="3">Uncharacterized protein</fullName>
    </submittedName>
</protein>
<keyword evidence="2" id="KW-0812">Transmembrane</keyword>
<keyword evidence="2" id="KW-1133">Transmembrane helix</keyword>
<evidence type="ECO:0000313" key="3">
    <source>
        <dbReference type="EMBL" id="GFH05802.1"/>
    </source>
</evidence>
<evidence type="ECO:0000313" key="4">
    <source>
        <dbReference type="Proteomes" id="UP000485058"/>
    </source>
</evidence>
<name>A0A699YRU7_HAELA</name>
<feature type="region of interest" description="Disordered" evidence="1">
    <location>
        <begin position="92"/>
        <end position="123"/>
    </location>
</feature>
<reference evidence="3 4" key="1">
    <citation type="submission" date="2020-02" db="EMBL/GenBank/DDBJ databases">
        <title>Draft genome sequence of Haematococcus lacustris strain NIES-144.</title>
        <authorList>
            <person name="Morimoto D."/>
            <person name="Nakagawa S."/>
            <person name="Yoshida T."/>
            <person name="Sawayama S."/>
        </authorList>
    </citation>
    <scope>NUCLEOTIDE SEQUENCE [LARGE SCALE GENOMIC DNA]</scope>
    <source>
        <strain evidence="3 4">NIES-144</strain>
    </source>
</reference>
<proteinExistence type="predicted"/>
<feature type="non-terminal residue" evidence="3">
    <location>
        <position position="1"/>
    </location>
</feature>
<dbReference type="EMBL" id="BLLF01000009">
    <property type="protein sequence ID" value="GFH05802.1"/>
    <property type="molecule type" value="Genomic_DNA"/>
</dbReference>
<keyword evidence="2" id="KW-0472">Membrane</keyword>
<dbReference type="AlphaFoldDB" id="A0A699YRU7"/>
<organism evidence="3 4">
    <name type="scientific">Haematococcus lacustris</name>
    <name type="common">Green alga</name>
    <name type="synonym">Haematococcus pluvialis</name>
    <dbReference type="NCBI Taxonomy" id="44745"/>
    <lineage>
        <taxon>Eukaryota</taxon>
        <taxon>Viridiplantae</taxon>
        <taxon>Chlorophyta</taxon>
        <taxon>core chlorophytes</taxon>
        <taxon>Chlorophyceae</taxon>
        <taxon>CS clade</taxon>
        <taxon>Chlamydomonadales</taxon>
        <taxon>Haematococcaceae</taxon>
        <taxon>Haematococcus</taxon>
    </lineage>
</organism>
<evidence type="ECO:0000256" key="2">
    <source>
        <dbReference type="SAM" id="Phobius"/>
    </source>
</evidence>
<dbReference type="Proteomes" id="UP000485058">
    <property type="component" value="Unassembled WGS sequence"/>
</dbReference>
<gene>
    <name evidence="3" type="ORF">HaLaN_00326</name>
</gene>
<keyword evidence="4" id="KW-1185">Reference proteome</keyword>
<accession>A0A699YRU7</accession>
<feature type="transmembrane region" description="Helical" evidence="2">
    <location>
        <begin position="132"/>
        <end position="156"/>
    </location>
</feature>